<sequence length="188" mass="21129">MHRPILVAPSTKLPVSIEEVMLALRIEEVELETEIESQIKAAVAYYEGWGGILGISILEQEWRQDYDRFERELCLPVGPVLSKAISVTWRNPAGQVSTVPPSSYALRVDSAGRATIRFDAGYQLPTDLHESGAVSVTYWAGYDPVPEDIKSAIKLRVQMMMDEAAQANLQHLERAENALLQKYRRMDV</sequence>
<dbReference type="OrthoDB" id="8452228at2"/>
<evidence type="ECO:0000313" key="2">
    <source>
        <dbReference type="Proteomes" id="UP000249453"/>
    </source>
</evidence>
<keyword evidence="2" id="KW-1185">Reference proteome</keyword>
<gene>
    <name evidence="1" type="ORF">C7374_11196</name>
</gene>
<dbReference type="Proteomes" id="UP000249453">
    <property type="component" value="Unassembled WGS sequence"/>
</dbReference>
<comment type="caution">
    <text evidence="1">The sequence shown here is derived from an EMBL/GenBank/DDBJ whole genome shotgun (WGS) entry which is preliminary data.</text>
</comment>
<dbReference type="Gene3D" id="1.10.3230.30">
    <property type="entry name" value="Phage gp6-like head-tail connector protein"/>
    <property type="match status" value="1"/>
</dbReference>
<dbReference type="InterPro" id="IPR011738">
    <property type="entry name" value="Phage_CHP"/>
</dbReference>
<dbReference type="EMBL" id="QLMK01000011">
    <property type="protein sequence ID" value="RAK27102.1"/>
    <property type="molecule type" value="Genomic_DNA"/>
</dbReference>
<dbReference type="AlphaFoldDB" id="A0A364JTI9"/>
<protein>
    <submittedName>
        <fullName evidence="1">Putative phiE125 gp8 family phage protein</fullName>
    </submittedName>
</protein>
<dbReference type="NCBIfam" id="TIGR02215">
    <property type="entry name" value="phage_chp_gp8"/>
    <property type="match status" value="1"/>
</dbReference>
<evidence type="ECO:0000313" key="1">
    <source>
        <dbReference type="EMBL" id="RAK27102.1"/>
    </source>
</evidence>
<dbReference type="RefSeq" id="WP_111575900.1">
    <property type="nucleotide sequence ID" value="NZ_JBHEEY010000011.1"/>
</dbReference>
<proteinExistence type="predicted"/>
<organism evidence="1 2">
    <name type="scientific">Falsochrobactrum ovis</name>
    <dbReference type="NCBI Taxonomy" id="1293442"/>
    <lineage>
        <taxon>Bacteria</taxon>
        <taxon>Pseudomonadati</taxon>
        <taxon>Pseudomonadota</taxon>
        <taxon>Alphaproteobacteria</taxon>
        <taxon>Hyphomicrobiales</taxon>
        <taxon>Brucellaceae</taxon>
        <taxon>Falsochrobactrum</taxon>
    </lineage>
</organism>
<name>A0A364JTI9_9HYPH</name>
<accession>A0A364JTI9</accession>
<reference evidence="1 2" key="1">
    <citation type="submission" date="2018-06" db="EMBL/GenBank/DDBJ databases">
        <title>Genomic Encyclopedia of Type Strains, Phase IV (KMG-IV): sequencing the most valuable type-strain genomes for metagenomic binning, comparative biology and taxonomic classification.</title>
        <authorList>
            <person name="Goeker M."/>
        </authorList>
    </citation>
    <scope>NUCLEOTIDE SEQUENCE [LARGE SCALE GENOMIC DNA]</scope>
    <source>
        <strain evidence="1 2">DSM 26720</strain>
    </source>
</reference>